<comment type="caution">
    <text evidence="1">The sequence shown here is derived from an EMBL/GenBank/DDBJ whole genome shotgun (WGS) entry which is preliminary data.</text>
</comment>
<organism evidence="1 2">
    <name type="scientific">Haematococcus lacustris</name>
    <name type="common">Green alga</name>
    <name type="synonym">Haematococcus pluvialis</name>
    <dbReference type="NCBI Taxonomy" id="44745"/>
    <lineage>
        <taxon>Eukaryota</taxon>
        <taxon>Viridiplantae</taxon>
        <taxon>Chlorophyta</taxon>
        <taxon>core chlorophytes</taxon>
        <taxon>Chlorophyceae</taxon>
        <taxon>CS clade</taxon>
        <taxon>Chlamydomonadales</taxon>
        <taxon>Haematococcaceae</taxon>
        <taxon>Haematococcus</taxon>
    </lineage>
</organism>
<keyword evidence="2" id="KW-1185">Reference proteome</keyword>
<protein>
    <submittedName>
        <fullName evidence="1">Fe2OG dioxygenase domain-containing protein</fullName>
    </submittedName>
</protein>
<gene>
    <name evidence="1" type="ORF">HaLaN_16483</name>
</gene>
<accession>A0A699ZKL4</accession>
<reference evidence="1 2" key="1">
    <citation type="submission" date="2020-02" db="EMBL/GenBank/DDBJ databases">
        <title>Draft genome sequence of Haematococcus lacustris strain NIES-144.</title>
        <authorList>
            <person name="Morimoto D."/>
            <person name="Nakagawa S."/>
            <person name="Yoshida T."/>
            <person name="Sawayama S."/>
        </authorList>
    </citation>
    <scope>NUCLEOTIDE SEQUENCE [LARGE SCALE GENOMIC DNA]</scope>
    <source>
        <strain evidence="1 2">NIES-144</strain>
    </source>
</reference>
<keyword evidence="1" id="KW-0560">Oxidoreductase</keyword>
<dbReference type="GO" id="GO:0051213">
    <property type="term" value="F:dioxygenase activity"/>
    <property type="evidence" value="ECO:0007669"/>
    <property type="project" value="UniProtKB-KW"/>
</dbReference>
<proteinExistence type="predicted"/>
<keyword evidence="1" id="KW-0223">Dioxygenase</keyword>
<dbReference type="AlphaFoldDB" id="A0A699ZKL4"/>
<dbReference type="Proteomes" id="UP000485058">
    <property type="component" value="Unassembled WGS sequence"/>
</dbReference>
<sequence length="191" mass="19937">MSSGAALKKELNAARRDWDAALLDTLVEIVIAAKSRDDIDDVLANFVGDDPAVLQVIDRYFASQPGAGSGLRLLTRGNDPLEAKYAAAAGPGGGVGQRVGVADNGKVLGLFKEGGKIRSKAGKGGKGGEGAGGIQLAQLERKVVNCLGCGKIFDCRQLSCEVTRFLGGSQRLCFPMVVPYTLVLYKANSLP</sequence>
<evidence type="ECO:0000313" key="1">
    <source>
        <dbReference type="EMBL" id="GFH19526.1"/>
    </source>
</evidence>
<evidence type="ECO:0000313" key="2">
    <source>
        <dbReference type="Proteomes" id="UP000485058"/>
    </source>
</evidence>
<dbReference type="EMBL" id="BLLF01001478">
    <property type="protein sequence ID" value="GFH19526.1"/>
    <property type="molecule type" value="Genomic_DNA"/>
</dbReference>
<name>A0A699ZKL4_HAELA</name>